<sequence length="200" mass="21986">MTEIPRIGVLLFEDVELLDFAGPLEVFSVAHRIDPRAVAAPVTIADRAPVRTFNGLLVHPDFLWDEAPYPEILLLPGGRGVYRELENPPFLDWISSRGQDADHVMSVCNGALFLAKTKLADGDRLTTHHTDFEKLRTLAGTNTVVEDARVTDNGKIITAAGVSAGIDMSLYFLQKKLGSAFALDVARYLEYDWKPHGLAG</sequence>
<dbReference type="PANTHER" id="PTHR43130:SF3">
    <property type="entry name" value="HTH-TYPE TRANSCRIPTIONAL REGULATOR RV1931C"/>
    <property type="match status" value="1"/>
</dbReference>
<evidence type="ECO:0000259" key="1">
    <source>
        <dbReference type="Pfam" id="PF01965"/>
    </source>
</evidence>
<dbReference type="RefSeq" id="WP_207858178.1">
    <property type="nucleotide sequence ID" value="NZ_JAFREP010000005.1"/>
</dbReference>
<dbReference type="Pfam" id="PF01965">
    <property type="entry name" value="DJ-1_PfpI"/>
    <property type="match status" value="1"/>
</dbReference>
<dbReference type="PANTHER" id="PTHR43130">
    <property type="entry name" value="ARAC-FAMILY TRANSCRIPTIONAL REGULATOR"/>
    <property type="match status" value="1"/>
</dbReference>
<feature type="domain" description="DJ-1/PfpI" evidence="1">
    <location>
        <begin position="6"/>
        <end position="173"/>
    </location>
</feature>
<keyword evidence="3" id="KW-1185">Reference proteome</keyword>
<dbReference type="Proteomes" id="UP000664417">
    <property type="component" value="Unassembled WGS sequence"/>
</dbReference>
<dbReference type="AlphaFoldDB" id="A0A8J7U3J5"/>
<dbReference type="Gene3D" id="3.40.50.880">
    <property type="match status" value="1"/>
</dbReference>
<reference evidence="2" key="1">
    <citation type="submission" date="2021-03" db="EMBL/GenBank/DDBJ databases">
        <authorList>
            <person name="Wang G."/>
        </authorList>
    </citation>
    <scope>NUCLEOTIDE SEQUENCE</scope>
    <source>
        <strain evidence="2">KCTC 12899</strain>
    </source>
</reference>
<dbReference type="InterPro" id="IPR052158">
    <property type="entry name" value="INH-QAR"/>
</dbReference>
<dbReference type="EMBL" id="JAFREP010000005">
    <property type="protein sequence ID" value="MBO1318418.1"/>
    <property type="molecule type" value="Genomic_DNA"/>
</dbReference>
<dbReference type="CDD" id="cd03139">
    <property type="entry name" value="GATase1_PfpI_2"/>
    <property type="match status" value="1"/>
</dbReference>
<dbReference type="SUPFAM" id="SSF52317">
    <property type="entry name" value="Class I glutamine amidotransferase-like"/>
    <property type="match status" value="1"/>
</dbReference>
<evidence type="ECO:0000313" key="3">
    <source>
        <dbReference type="Proteomes" id="UP000664417"/>
    </source>
</evidence>
<dbReference type="InterPro" id="IPR002818">
    <property type="entry name" value="DJ-1/PfpI"/>
</dbReference>
<comment type="caution">
    <text evidence="2">The sequence shown here is derived from an EMBL/GenBank/DDBJ whole genome shotgun (WGS) entry which is preliminary data.</text>
</comment>
<name>A0A8J7U3J5_9BACT</name>
<evidence type="ECO:0000313" key="2">
    <source>
        <dbReference type="EMBL" id="MBO1318418.1"/>
    </source>
</evidence>
<dbReference type="InterPro" id="IPR029062">
    <property type="entry name" value="Class_I_gatase-like"/>
</dbReference>
<proteinExistence type="predicted"/>
<gene>
    <name evidence="2" type="ORF">J3U88_08120</name>
</gene>
<protein>
    <submittedName>
        <fullName evidence="2">DJ-1/PfpI family protein</fullName>
    </submittedName>
</protein>
<accession>A0A8J7U3J5</accession>
<organism evidence="2 3">
    <name type="scientific">Acanthopleuribacter pedis</name>
    <dbReference type="NCBI Taxonomy" id="442870"/>
    <lineage>
        <taxon>Bacteria</taxon>
        <taxon>Pseudomonadati</taxon>
        <taxon>Acidobacteriota</taxon>
        <taxon>Holophagae</taxon>
        <taxon>Acanthopleuribacterales</taxon>
        <taxon>Acanthopleuribacteraceae</taxon>
        <taxon>Acanthopleuribacter</taxon>
    </lineage>
</organism>